<name>E0WTG4_9ENTR</name>
<accession>E0WTG4</accession>
<dbReference type="Proteomes" id="UP000005726">
    <property type="component" value="Unassembled WGS sequence"/>
</dbReference>
<protein>
    <submittedName>
        <fullName evidence="2">Toxin A</fullName>
    </submittedName>
</protein>
<dbReference type="Gene3D" id="3.90.550.20">
    <property type="match status" value="1"/>
</dbReference>
<dbReference type="HOGENOM" id="CLU_978927_0_0_6"/>
<dbReference type="AlphaFoldDB" id="E0WTG4"/>
<organism evidence="2 3">
    <name type="scientific">Candidatus Regiella insecticola LSR1</name>
    <dbReference type="NCBI Taxonomy" id="663321"/>
    <lineage>
        <taxon>Bacteria</taxon>
        <taxon>Pseudomonadati</taxon>
        <taxon>Pseudomonadota</taxon>
        <taxon>Gammaproteobacteria</taxon>
        <taxon>Enterobacterales</taxon>
        <taxon>Enterobacteriaceae</taxon>
        <taxon>aphid secondary symbionts</taxon>
        <taxon>Candidatus Regiella</taxon>
    </lineage>
</organism>
<sequence>MPIEKKIHFVWIGVLGSFQIAYMKTWAYYNPDYEIQLWHYPQALLCGILRQKIKLYAGTLQGIGNNIDIESTASIHVRAIIDLQNEFYNDYFLPGISQQRTFDDCATQFLLAKGWSTLDELEQIKSTHAYSFNQAINALKIAQGRATQAQSKMPIRLIEINAALFQTPAKKDYYHYYLKELGLRQNAASASDKARYMILYKEGGIYLDVDLLPHPDNRLWQKIKTDLFDNINKRKIINDYYPQNEFSYMRGVFWFYIGGVQSELRKLNVLKPFRRADVSMAYAV</sequence>
<dbReference type="Pfam" id="PF12919">
    <property type="entry name" value="TcdA_TcdB"/>
    <property type="match status" value="1"/>
</dbReference>
<reference evidence="2" key="1">
    <citation type="journal article" date="2009" name="Environ. Microbiol.">
        <title>Dynamics of genome evolution in facultative symbionts of aphids.</title>
        <authorList>
            <person name="Degnan P.H."/>
            <person name="Leonardo T.E."/>
            <person name="Cass B.N."/>
            <person name="Hurwitz B."/>
            <person name="Stern D."/>
            <person name="Gibbs R.A."/>
            <person name="Richards S."/>
            <person name="Moran N.A."/>
        </authorList>
    </citation>
    <scope>NUCLEOTIDE SEQUENCE [LARGE SCALE GENOMIC DNA]</scope>
    <source>
        <strain evidence="2">LSR1</strain>
    </source>
</reference>
<proteinExistence type="predicted"/>
<dbReference type="EMBL" id="GL379592">
    <property type="protein sequence ID" value="EFL91849.1"/>
    <property type="molecule type" value="Genomic_DNA"/>
</dbReference>
<evidence type="ECO:0000313" key="2">
    <source>
        <dbReference type="EMBL" id="EFL91849.1"/>
    </source>
</evidence>
<keyword evidence="3" id="KW-1185">Reference proteome</keyword>
<evidence type="ECO:0000313" key="3">
    <source>
        <dbReference type="Proteomes" id="UP000005726"/>
    </source>
</evidence>
<dbReference type="SUPFAM" id="SSF53448">
    <property type="entry name" value="Nucleotide-diphospho-sugar transferases"/>
    <property type="match status" value="1"/>
</dbReference>
<feature type="domain" description="GT44" evidence="1">
    <location>
        <begin position="5"/>
        <end position="233"/>
    </location>
</feature>
<gene>
    <name evidence="2" type="primary">tcdA</name>
    <name evidence="2" type="ORF">REG_1323</name>
</gene>
<dbReference type="InterPro" id="IPR029044">
    <property type="entry name" value="Nucleotide-diphossugar_trans"/>
</dbReference>
<evidence type="ECO:0000259" key="1">
    <source>
        <dbReference type="Pfam" id="PF12919"/>
    </source>
</evidence>
<dbReference type="GO" id="GO:0016757">
    <property type="term" value="F:glycosyltransferase activity"/>
    <property type="evidence" value="ECO:0007669"/>
    <property type="project" value="InterPro"/>
</dbReference>
<dbReference type="InterPro" id="IPR024770">
    <property type="entry name" value="TcdA/TcdB_cat"/>
</dbReference>
<dbReference type="RefSeq" id="WP_006704999.1">
    <property type="nucleotide sequence ID" value="NZ_CAWLGB010000004.1"/>
</dbReference>